<dbReference type="CDD" id="cd18791">
    <property type="entry name" value="SF2_C_RHA"/>
    <property type="match status" value="1"/>
</dbReference>
<keyword evidence="4" id="KW-0067">ATP-binding</keyword>
<evidence type="ECO:0000313" key="8">
    <source>
        <dbReference type="Proteomes" id="UP000269721"/>
    </source>
</evidence>
<feature type="domain" description="Helicase ATP-binding" evidence="5">
    <location>
        <begin position="1"/>
        <end position="106"/>
    </location>
</feature>
<proteinExistence type="predicted"/>
<evidence type="ECO:0000256" key="4">
    <source>
        <dbReference type="ARBA" id="ARBA00022840"/>
    </source>
</evidence>
<evidence type="ECO:0000256" key="1">
    <source>
        <dbReference type="ARBA" id="ARBA00012552"/>
    </source>
</evidence>
<dbReference type="SMART" id="SM00490">
    <property type="entry name" value="HELICc"/>
    <property type="match status" value="1"/>
</dbReference>
<dbReference type="InterPro" id="IPR014001">
    <property type="entry name" value="Helicase_ATP-bd"/>
</dbReference>
<dbReference type="SMART" id="SM00847">
    <property type="entry name" value="HA2"/>
    <property type="match status" value="1"/>
</dbReference>
<dbReference type="GO" id="GO:0005524">
    <property type="term" value="F:ATP binding"/>
    <property type="evidence" value="ECO:0007669"/>
    <property type="project" value="UniProtKB-KW"/>
</dbReference>
<dbReference type="Pfam" id="PF21010">
    <property type="entry name" value="HA2_C"/>
    <property type="match status" value="1"/>
</dbReference>
<dbReference type="GO" id="GO:0003723">
    <property type="term" value="F:RNA binding"/>
    <property type="evidence" value="ECO:0007669"/>
    <property type="project" value="TreeGrafter"/>
</dbReference>
<dbReference type="Pfam" id="PF00271">
    <property type="entry name" value="Helicase_C"/>
    <property type="match status" value="1"/>
</dbReference>
<dbReference type="SUPFAM" id="SSF52540">
    <property type="entry name" value="P-loop containing nucleoside triphosphate hydrolases"/>
    <property type="match status" value="1"/>
</dbReference>
<name>A0A4V1IQ56_9FUNG</name>
<dbReference type="OrthoDB" id="10253254at2759"/>
<dbReference type="AlphaFoldDB" id="A0A4V1IQ56"/>
<dbReference type="PROSITE" id="PS51192">
    <property type="entry name" value="HELICASE_ATP_BIND_1"/>
    <property type="match status" value="1"/>
</dbReference>
<gene>
    <name evidence="7" type="ORF">BDK51DRAFT_36215</name>
</gene>
<evidence type="ECO:0000256" key="2">
    <source>
        <dbReference type="ARBA" id="ARBA00022741"/>
    </source>
</evidence>
<accession>A0A4V1IQ56</accession>
<keyword evidence="3 7" id="KW-0378">Hydrolase</keyword>
<reference evidence="8" key="1">
    <citation type="journal article" date="2018" name="Nat. Microbiol.">
        <title>Leveraging single-cell genomics to expand the fungal tree of life.</title>
        <authorList>
            <person name="Ahrendt S.R."/>
            <person name="Quandt C.A."/>
            <person name="Ciobanu D."/>
            <person name="Clum A."/>
            <person name="Salamov A."/>
            <person name="Andreopoulos B."/>
            <person name="Cheng J.F."/>
            <person name="Woyke T."/>
            <person name="Pelin A."/>
            <person name="Henrissat B."/>
            <person name="Reynolds N.K."/>
            <person name="Benny G.L."/>
            <person name="Smith M.E."/>
            <person name="James T.Y."/>
            <person name="Grigoriev I.V."/>
        </authorList>
    </citation>
    <scope>NUCLEOTIDE SEQUENCE [LARGE SCALE GENOMIC DNA]</scope>
</reference>
<evidence type="ECO:0000259" key="5">
    <source>
        <dbReference type="PROSITE" id="PS51192"/>
    </source>
</evidence>
<dbReference type="PANTHER" id="PTHR18934:SF136">
    <property type="entry name" value="ATP-DEPENDENT RNA HELICASE DHX35-RELATED"/>
    <property type="match status" value="1"/>
</dbReference>
<dbReference type="Pfam" id="PF04408">
    <property type="entry name" value="WHD_HA2"/>
    <property type="match status" value="1"/>
</dbReference>
<dbReference type="EMBL" id="KZ999128">
    <property type="protein sequence ID" value="RKO85387.1"/>
    <property type="molecule type" value="Genomic_DNA"/>
</dbReference>
<feature type="domain" description="Helicase C-terminal" evidence="6">
    <location>
        <begin position="122"/>
        <end position="296"/>
    </location>
</feature>
<dbReference type="Gene3D" id="3.40.50.300">
    <property type="entry name" value="P-loop containing nucleotide triphosphate hydrolases"/>
    <property type="match status" value="2"/>
</dbReference>
<organism evidence="7 8">
    <name type="scientific">Blyttiomyces helicus</name>
    <dbReference type="NCBI Taxonomy" id="388810"/>
    <lineage>
        <taxon>Eukaryota</taxon>
        <taxon>Fungi</taxon>
        <taxon>Fungi incertae sedis</taxon>
        <taxon>Chytridiomycota</taxon>
        <taxon>Chytridiomycota incertae sedis</taxon>
        <taxon>Chytridiomycetes</taxon>
        <taxon>Chytridiomycetes incertae sedis</taxon>
        <taxon>Blyttiomyces</taxon>
    </lineage>
</organism>
<protein>
    <recommendedName>
        <fullName evidence="1">RNA helicase</fullName>
        <ecNumber evidence="1">3.6.4.13</ecNumber>
    </recommendedName>
</protein>
<evidence type="ECO:0000259" key="6">
    <source>
        <dbReference type="PROSITE" id="PS51194"/>
    </source>
</evidence>
<dbReference type="InterPro" id="IPR011709">
    <property type="entry name" value="DEAD-box_helicase_OB_fold"/>
</dbReference>
<dbReference type="PROSITE" id="PS00690">
    <property type="entry name" value="DEAH_ATP_HELICASE"/>
    <property type="match status" value="1"/>
</dbReference>
<dbReference type="Pfam" id="PF07717">
    <property type="entry name" value="OB_NTP_bind"/>
    <property type="match status" value="1"/>
</dbReference>
<dbReference type="InterPro" id="IPR027417">
    <property type="entry name" value="P-loop_NTPase"/>
</dbReference>
<dbReference type="PROSITE" id="PS51194">
    <property type="entry name" value="HELICASE_CTER"/>
    <property type="match status" value="1"/>
</dbReference>
<evidence type="ECO:0000256" key="3">
    <source>
        <dbReference type="ARBA" id="ARBA00022801"/>
    </source>
</evidence>
<dbReference type="PANTHER" id="PTHR18934">
    <property type="entry name" value="ATP-DEPENDENT RNA HELICASE"/>
    <property type="match status" value="1"/>
</dbReference>
<dbReference type="InterPro" id="IPR001650">
    <property type="entry name" value="Helicase_C-like"/>
</dbReference>
<dbReference type="GO" id="GO:0016787">
    <property type="term" value="F:hydrolase activity"/>
    <property type="evidence" value="ECO:0007669"/>
    <property type="project" value="UniProtKB-KW"/>
</dbReference>
<dbReference type="EC" id="3.6.4.13" evidence="1"/>
<keyword evidence="2" id="KW-0547">Nucleotide-binding</keyword>
<dbReference type="InterPro" id="IPR002464">
    <property type="entry name" value="DNA/RNA_helicase_DEAH_CS"/>
</dbReference>
<dbReference type="GO" id="GO:0003724">
    <property type="term" value="F:RNA helicase activity"/>
    <property type="evidence" value="ECO:0007669"/>
    <property type="project" value="UniProtKB-EC"/>
</dbReference>
<dbReference type="Gene3D" id="1.20.120.1080">
    <property type="match status" value="1"/>
</dbReference>
<sequence>MGKPLGQEIGYSVRFEDCSDSTMTRVKYLTDGMLFRETLNDPLLTRYSVIMVDEAHERTMYTDLLLGVLKKILKKRPELRIVISSATLDAEAFRNFFNSNPSADPSQDTSVILALDGRTFPAVETCLNIHKLEAPGDVLIFLTGKDEIDTVVALIRERAGALKTAFKLQPMALYGGLALEEQREVFNPAPHGTRKVVVATNIAEASLTIDGIVYVIDAGFVKMRAYSPRTSISSLIVSPTSKASAIQRAGRAGRTRAGKAYRLYTKEAFDALADNSVPEMQRSDLSVVILQLKALGVENVLHFDFMSSPPVEIMTRALELLYSLKALDDYGRLSMPFGTHLAEFPIDPLLGTMLLNSFRFKCGEEALTIAAMMSVQNVFVTPSGQRVEAEEERRKFSVEEGDHITYVNVYNSFLTNKKSSKWCFSHFLNYKALTRALTIRQHLTRHLRRFSPEIESCGTDTVPLRKCIVSGFFSQAARLQPDGSYATIRENERMQVHPTSVLSRRSPSWVVFHEVVETTKVFMRELTVISPEWLTELAPHYYLRKEK</sequence>
<keyword evidence="8" id="KW-1185">Reference proteome</keyword>
<evidence type="ECO:0000313" key="7">
    <source>
        <dbReference type="EMBL" id="RKO85387.1"/>
    </source>
</evidence>
<dbReference type="Proteomes" id="UP000269721">
    <property type="component" value="Unassembled WGS sequence"/>
</dbReference>
<dbReference type="InterPro" id="IPR007502">
    <property type="entry name" value="Helicase-assoc_dom"/>
</dbReference>
<dbReference type="InterPro" id="IPR048333">
    <property type="entry name" value="HA2_WH"/>
</dbReference>
<dbReference type="GO" id="GO:0071013">
    <property type="term" value="C:catalytic step 2 spliceosome"/>
    <property type="evidence" value="ECO:0007669"/>
    <property type="project" value="TreeGrafter"/>
</dbReference>